<sequence>MADIKPQVALHEGGQVTERYISRNEAIRKDGETGCLAYLCDKANIPLINGDMSDTLEYQLMLGRYPKSKLFLYYIMERTVIPHLTGANGTQPFEEVYRYEIPVYFVNRGFPLSENERSYAYFKELYERHIGRPFKLELTADVELFDYVNGKGCEFCALGRASKMVRDSVLLTKIDRALDQYDRVLVTFGGGHALALEPALKQLIRRKRQP</sequence>
<dbReference type="EMBL" id="WELI01000003">
    <property type="protein sequence ID" value="KAB7730982.1"/>
    <property type="molecule type" value="Genomic_DNA"/>
</dbReference>
<accession>A0A7J5TZR6</accession>
<name>A0A7J5TZR6_9BACT</name>
<gene>
    <name evidence="1" type="ORF">F5984_09125</name>
</gene>
<comment type="caution">
    <text evidence="1">The sequence shown here is derived from an EMBL/GenBank/DDBJ whole genome shotgun (WGS) entry which is preliminary data.</text>
</comment>
<keyword evidence="2" id="KW-1185">Reference proteome</keyword>
<protein>
    <submittedName>
        <fullName evidence="1">Uncharacterized protein</fullName>
    </submittedName>
</protein>
<reference evidence="1 2" key="1">
    <citation type="submission" date="2019-10" db="EMBL/GenBank/DDBJ databases">
        <title>Rudanella paleaurantiibacter sp. nov., isolated from sludge.</title>
        <authorList>
            <person name="Xu S.Q."/>
        </authorList>
    </citation>
    <scope>NUCLEOTIDE SEQUENCE [LARGE SCALE GENOMIC DNA]</scope>
    <source>
        <strain evidence="1 2">HX-22-17</strain>
    </source>
</reference>
<proteinExistence type="predicted"/>
<evidence type="ECO:0000313" key="2">
    <source>
        <dbReference type="Proteomes" id="UP000488299"/>
    </source>
</evidence>
<evidence type="ECO:0000313" key="1">
    <source>
        <dbReference type="EMBL" id="KAB7730982.1"/>
    </source>
</evidence>
<dbReference type="AlphaFoldDB" id="A0A7J5TZR6"/>
<dbReference type="Proteomes" id="UP000488299">
    <property type="component" value="Unassembled WGS sequence"/>
</dbReference>
<dbReference type="RefSeq" id="WP_152123971.1">
    <property type="nucleotide sequence ID" value="NZ_WELI01000003.1"/>
</dbReference>
<organism evidence="1 2">
    <name type="scientific">Rudanella paleaurantiibacter</name>
    <dbReference type="NCBI Taxonomy" id="2614655"/>
    <lineage>
        <taxon>Bacteria</taxon>
        <taxon>Pseudomonadati</taxon>
        <taxon>Bacteroidota</taxon>
        <taxon>Cytophagia</taxon>
        <taxon>Cytophagales</taxon>
        <taxon>Cytophagaceae</taxon>
        <taxon>Rudanella</taxon>
    </lineage>
</organism>